<keyword evidence="4" id="KW-1185">Reference proteome</keyword>
<proteinExistence type="predicted"/>
<accession>A0AAV9HA08</accession>
<keyword evidence="2" id="KW-0472">Membrane</keyword>
<dbReference type="Proteomes" id="UP001321749">
    <property type="component" value="Unassembled WGS sequence"/>
</dbReference>
<feature type="transmembrane region" description="Helical" evidence="2">
    <location>
        <begin position="305"/>
        <end position="323"/>
    </location>
</feature>
<evidence type="ECO:0000256" key="2">
    <source>
        <dbReference type="SAM" id="Phobius"/>
    </source>
</evidence>
<organism evidence="3 4">
    <name type="scientific">Cladorrhinum samala</name>
    <dbReference type="NCBI Taxonomy" id="585594"/>
    <lineage>
        <taxon>Eukaryota</taxon>
        <taxon>Fungi</taxon>
        <taxon>Dikarya</taxon>
        <taxon>Ascomycota</taxon>
        <taxon>Pezizomycotina</taxon>
        <taxon>Sordariomycetes</taxon>
        <taxon>Sordariomycetidae</taxon>
        <taxon>Sordariales</taxon>
        <taxon>Podosporaceae</taxon>
        <taxon>Cladorrhinum</taxon>
    </lineage>
</organism>
<dbReference type="AlphaFoldDB" id="A0AAV9HA08"/>
<keyword evidence="2" id="KW-1133">Transmembrane helix</keyword>
<feature type="transmembrane region" description="Helical" evidence="2">
    <location>
        <begin position="343"/>
        <end position="362"/>
    </location>
</feature>
<feature type="region of interest" description="Disordered" evidence="1">
    <location>
        <begin position="143"/>
        <end position="184"/>
    </location>
</feature>
<evidence type="ECO:0000256" key="1">
    <source>
        <dbReference type="SAM" id="MobiDB-lite"/>
    </source>
</evidence>
<keyword evidence="2" id="KW-0812">Transmembrane</keyword>
<name>A0AAV9HA08_9PEZI</name>
<reference evidence="3" key="2">
    <citation type="submission" date="2023-06" db="EMBL/GenBank/DDBJ databases">
        <authorList>
            <consortium name="Lawrence Berkeley National Laboratory"/>
            <person name="Mondo S.J."/>
            <person name="Hensen N."/>
            <person name="Bonometti L."/>
            <person name="Westerberg I."/>
            <person name="Brannstrom I.O."/>
            <person name="Guillou S."/>
            <person name="Cros-Aarteil S."/>
            <person name="Calhoun S."/>
            <person name="Haridas S."/>
            <person name="Kuo A."/>
            <person name="Pangilinan J."/>
            <person name="Riley R."/>
            <person name="Labutti K."/>
            <person name="Andreopoulos B."/>
            <person name="Lipzen A."/>
            <person name="Chen C."/>
            <person name="Yanf M."/>
            <person name="Daum C."/>
            <person name="Ng V."/>
            <person name="Clum A."/>
            <person name="Steindorff A."/>
            <person name="Ohm R."/>
            <person name="Martin F."/>
            <person name="Silar P."/>
            <person name="Natvig D."/>
            <person name="Lalanne C."/>
            <person name="Gautier V."/>
            <person name="Ament-Velasquez S.L."/>
            <person name="Kruys A."/>
            <person name="Hutchinson M.I."/>
            <person name="Powell A.J."/>
            <person name="Barry K."/>
            <person name="Miller A.N."/>
            <person name="Grigoriev I.V."/>
            <person name="Debuchy R."/>
            <person name="Gladieux P."/>
            <person name="Thoren M.H."/>
            <person name="Johannesson H."/>
        </authorList>
    </citation>
    <scope>NUCLEOTIDE SEQUENCE</scope>
    <source>
        <strain evidence="3">PSN324</strain>
    </source>
</reference>
<evidence type="ECO:0000313" key="4">
    <source>
        <dbReference type="Proteomes" id="UP001321749"/>
    </source>
</evidence>
<protein>
    <submittedName>
        <fullName evidence="3">Uncharacterized protein</fullName>
    </submittedName>
</protein>
<reference evidence="3" key="1">
    <citation type="journal article" date="2023" name="Mol. Phylogenet. Evol.">
        <title>Genome-scale phylogeny and comparative genomics of the fungal order Sordariales.</title>
        <authorList>
            <person name="Hensen N."/>
            <person name="Bonometti L."/>
            <person name="Westerberg I."/>
            <person name="Brannstrom I.O."/>
            <person name="Guillou S."/>
            <person name="Cros-Aarteil S."/>
            <person name="Calhoun S."/>
            <person name="Haridas S."/>
            <person name="Kuo A."/>
            <person name="Mondo S."/>
            <person name="Pangilinan J."/>
            <person name="Riley R."/>
            <person name="LaButti K."/>
            <person name="Andreopoulos B."/>
            <person name="Lipzen A."/>
            <person name="Chen C."/>
            <person name="Yan M."/>
            <person name="Daum C."/>
            <person name="Ng V."/>
            <person name="Clum A."/>
            <person name="Steindorff A."/>
            <person name="Ohm R.A."/>
            <person name="Martin F."/>
            <person name="Silar P."/>
            <person name="Natvig D.O."/>
            <person name="Lalanne C."/>
            <person name="Gautier V."/>
            <person name="Ament-Velasquez S.L."/>
            <person name="Kruys A."/>
            <person name="Hutchinson M.I."/>
            <person name="Powell A.J."/>
            <person name="Barry K."/>
            <person name="Miller A.N."/>
            <person name="Grigoriev I.V."/>
            <person name="Debuchy R."/>
            <person name="Gladieux P."/>
            <person name="Hiltunen Thoren M."/>
            <person name="Johannesson H."/>
        </authorList>
    </citation>
    <scope>NUCLEOTIDE SEQUENCE</scope>
    <source>
        <strain evidence="3">PSN324</strain>
    </source>
</reference>
<evidence type="ECO:0000313" key="3">
    <source>
        <dbReference type="EMBL" id="KAK4457607.1"/>
    </source>
</evidence>
<sequence length="439" mass="47323">MLRRPHQAAPALRLGQACELLSGKSLTKPAKRSFVTLHSARCGSKPSPASPAWVIATRSLATSQSCLKATHSRFTRSKPASSEGSSRVETDVLPRTPDLAEIAAAVDRVTKGFMAHTGIPSEHMTLTALQACAQTDVRQVADSQERQSKVAAAEDRPTSHLLGLEGDASKAGRSAVPKTSPSIRPEDIVDKVSDAAFAIVTHPAVVITPKVLKEYVRLQARLGRPETLPHVLGLYASKPKPREAAGAITYVDVNPNKAEKAVDSAIADAALDAAIEAQDMDAAIGVLENTYSAKAFLRSKLIKKALLPATAVTTTPIALYVIATELAKIQSSWDPATATKIAFVGALCYAGFTATIGMVAAFTSNDQMKRVTWAIGTPLRHRWLYEEERAALDKIACAFGFSEEYRFGEEEGEEFLWLREYILRKSMILDAVDLMPGMN</sequence>
<dbReference type="EMBL" id="MU865105">
    <property type="protein sequence ID" value="KAK4457607.1"/>
    <property type="molecule type" value="Genomic_DNA"/>
</dbReference>
<feature type="compositionally biased region" description="Basic and acidic residues" evidence="1">
    <location>
        <begin position="143"/>
        <end position="158"/>
    </location>
</feature>
<gene>
    <name evidence="3" type="ORF">QBC42DRAFT_278665</name>
</gene>
<comment type="caution">
    <text evidence="3">The sequence shown here is derived from an EMBL/GenBank/DDBJ whole genome shotgun (WGS) entry which is preliminary data.</text>
</comment>